<dbReference type="EMBL" id="GEBQ01024626">
    <property type="protein sequence ID" value="JAT15351.1"/>
    <property type="molecule type" value="Transcribed_RNA"/>
</dbReference>
<feature type="region of interest" description="Disordered" evidence="1">
    <location>
        <begin position="318"/>
        <end position="338"/>
    </location>
</feature>
<evidence type="ECO:0000313" key="2">
    <source>
        <dbReference type="EMBL" id="JAT15351.1"/>
    </source>
</evidence>
<reference evidence="2" key="1">
    <citation type="submission" date="2015-11" db="EMBL/GenBank/DDBJ databases">
        <title>De novo transcriptome assembly of four potential Pierce s Disease insect vectors from Arizona vineyards.</title>
        <authorList>
            <person name="Tassone E.E."/>
        </authorList>
    </citation>
    <scope>NUCLEOTIDE SEQUENCE</scope>
</reference>
<organism evidence="2">
    <name type="scientific">Graphocephala atropunctata</name>
    <dbReference type="NCBI Taxonomy" id="36148"/>
    <lineage>
        <taxon>Eukaryota</taxon>
        <taxon>Metazoa</taxon>
        <taxon>Ecdysozoa</taxon>
        <taxon>Arthropoda</taxon>
        <taxon>Hexapoda</taxon>
        <taxon>Insecta</taxon>
        <taxon>Pterygota</taxon>
        <taxon>Neoptera</taxon>
        <taxon>Paraneoptera</taxon>
        <taxon>Hemiptera</taxon>
        <taxon>Auchenorrhyncha</taxon>
        <taxon>Membracoidea</taxon>
        <taxon>Cicadellidae</taxon>
        <taxon>Cicadellinae</taxon>
        <taxon>Cicadellini</taxon>
        <taxon>Graphocephala</taxon>
    </lineage>
</organism>
<evidence type="ECO:0000256" key="1">
    <source>
        <dbReference type="SAM" id="MobiDB-lite"/>
    </source>
</evidence>
<feature type="compositionally biased region" description="Acidic residues" evidence="1">
    <location>
        <begin position="642"/>
        <end position="695"/>
    </location>
</feature>
<feature type="region of interest" description="Disordered" evidence="1">
    <location>
        <begin position="455"/>
        <end position="501"/>
    </location>
</feature>
<name>A0A1B6KVC7_9HEMI</name>
<feature type="compositionally biased region" description="Polar residues" evidence="1">
    <location>
        <begin position="318"/>
        <end position="331"/>
    </location>
</feature>
<proteinExistence type="predicted"/>
<sequence length="976" mass="110933">MPRRGKRSPMDISMEPVLQDYNISTSLTGKNSGIFPPSDSSLFEHIADFDCDLPDITFNNTENVNISSGPYPPDSTIEDLQKRQMSVFKRPFTTRARKMPRPSLFESDIKDSETDTPEAKIRPFQRKTKPLVDANCFDLDSSNESFNSSIAAAANFISRRKSRRTKCVENHSFEKDLNSSESDSSFKKPVLPKPKIKPKKVSAAVFDEVFHDTLNGSRSDASYSQQLPFENVKGRHTNVAPDLFDSVLNSSDSLQQSLGIIQENDESSTALKNDHHEDVKEKSELSVKNQDNIEENDTHDSDNTLQVCQEINSTCSNKSNCTENTHHNSSNIEEDDCPSLASNNDNEGKVIETEEVLHNLEVISVEDMCEMDHSSIINSDRKVKKTLTPIKDEKILSCLENFTHESIDTNILDNNLLVNVDEIEINNVPCELSLTDKRQIYNKLNHTAQDQEIGLSENLPEVKVSSESSDMDPLSLESKTKIKTPEDVDKDNSKYHESSGRLKKHNLEMNQLSEKIKTISEIDLNVECQGRISRTSYNRKSSLKRVSFDLRNTIVVENQSPSQLNYVDCSLDSLVMESSSGNVNSESVFIDLHASKSRSSSGSLNIDLINSNSSKIQKNIGNSKTEDITFKEVDDDAEEDYQVEDFTEDAESTLTTEDDEVGSEEEEEEVEDDEEEKEVEDEEEVEENEEEETHEDSEKSEETAIDEESEEIEEVAMDEGSVGIEITKVKVMEGVDKSNSNFEENTETLLQHNSVSNKEYIPIQNEDLLTDRSISVQKPHSALVDKLKKTTVHNTFKTPHPVPLTKSKLQKILDKIPISELKKKKRKSVIPADLTREQMQQNEIDEALKKRKIQGPLLTKKPSNKLKMPKKWVAPGIYDLIIEKLQPQYGIRTRIQAEKVVLSLAEHVSRVLKTDGDYFEIVEEIKQELASLRIIHTHWDFYRLAKRYFTYDFVDKVYKGNLKNPYEPENIFENIQ</sequence>
<feature type="compositionally biased region" description="Basic and acidic residues" evidence="1">
    <location>
        <begin position="272"/>
        <end position="285"/>
    </location>
</feature>
<gene>
    <name evidence="2" type="ORF">g.15828</name>
</gene>
<dbReference type="AlphaFoldDB" id="A0A1B6KVC7"/>
<feature type="compositionally biased region" description="Basic and acidic residues" evidence="1">
    <location>
        <begin position="478"/>
        <end position="500"/>
    </location>
</feature>
<accession>A0A1B6KVC7</accession>
<feature type="region of interest" description="Disordered" evidence="1">
    <location>
        <begin position="264"/>
        <end position="303"/>
    </location>
</feature>
<protein>
    <submittedName>
        <fullName evidence="2">Uncharacterized protein</fullName>
    </submittedName>
</protein>
<feature type="region of interest" description="Disordered" evidence="1">
    <location>
        <begin position="642"/>
        <end position="710"/>
    </location>
</feature>